<dbReference type="PANTHER" id="PTHR42985">
    <property type="entry name" value="SODIUM-COUPLED MONOCARBOXYLATE TRANSPORTER"/>
    <property type="match status" value="1"/>
</dbReference>
<dbReference type="PROSITE" id="PS50283">
    <property type="entry name" value="NA_SOLUT_SYMP_3"/>
    <property type="match status" value="1"/>
</dbReference>
<evidence type="ECO:0000256" key="7">
    <source>
        <dbReference type="ARBA" id="ARBA00023053"/>
    </source>
</evidence>
<dbReference type="PANTHER" id="PTHR42985:SF40">
    <property type="entry name" value="LD47995P-RELATED"/>
    <property type="match status" value="1"/>
</dbReference>
<keyword evidence="9 12" id="KW-0472">Membrane</keyword>
<dbReference type="GO" id="GO:0005886">
    <property type="term" value="C:plasma membrane"/>
    <property type="evidence" value="ECO:0007669"/>
    <property type="project" value="UniProtKB-SubCell"/>
</dbReference>
<keyword evidence="8" id="KW-0406">Ion transport</keyword>
<protein>
    <recommendedName>
        <fullName evidence="15">Sodium-dependent multivitamin transporter</fullName>
    </recommendedName>
</protein>
<keyword evidence="5 12" id="KW-0812">Transmembrane</keyword>
<feature type="transmembrane region" description="Helical" evidence="12">
    <location>
        <begin position="119"/>
        <end position="135"/>
    </location>
</feature>
<evidence type="ECO:0000256" key="6">
    <source>
        <dbReference type="ARBA" id="ARBA00022989"/>
    </source>
</evidence>
<dbReference type="InterPro" id="IPR051163">
    <property type="entry name" value="Sodium:Solute_Symporter_SSF"/>
</dbReference>
<keyword evidence="14" id="KW-1185">Reference proteome</keyword>
<evidence type="ECO:0000256" key="5">
    <source>
        <dbReference type="ARBA" id="ARBA00022692"/>
    </source>
</evidence>
<gene>
    <name evidence="13" type="ORF">HPB48_000888</name>
</gene>
<evidence type="ECO:0000256" key="3">
    <source>
        <dbReference type="ARBA" id="ARBA00022448"/>
    </source>
</evidence>
<evidence type="ECO:0008006" key="15">
    <source>
        <dbReference type="Google" id="ProtNLM"/>
    </source>
</evidence>
<dbReference type="Gene3D" id="1.20.1730.10">
    <property type="entry name" value="Sodium/glucose cotransporter"/>
    <property type="match status" value="1"/>
</dbReference>
<dbReference type="VEuPathDB" id="VectorBase:HLOH_049245"/>
<evidence type="ECO:0000313" key="14">
    <source>
        <dbReference type="Proteomes" id="UP000821853"/>
    </source>
</evidence>
<keyword evidence="3" id="KW-0813">Transport</keyword>
<comment type="caution">
    <text evidence="13">The sequence shown here is derived from an EMBL/GenBank/DDBJ whole genome shotgun (WGS) entry which is preliminary data.</text>
</comment>
<dbReference type="InterPro" id="IPR038377">
    <property type="entry name" value="Na/Glc_symporter_sf"/>
</dbReference>
<feature type="transmembrane region" description="Helical" evidence="12">
    <location>
        <begin position="6"/>
        <end position="28"/>
    </location>
</feature>
<keyword evidence="6 12" id="KW-1133">Transmembrane helix</keyword>
<dbReference type="AlphaFoldDB" id="A0A9J6GV00"/>
<proteinExistence type="inferred from homology"/>
<feature type="transmembrane region" description="Helical" evidence="12">
    <location>
        <begin position="85"/>
        <end position="107"/>
    </location>
</feature>
<feature type="transmembrane region" description="Helical" evidence="12">
    <location>
        <begin position="49"/>
        <end position="73"/>
    </location>
</feature>
<reference evidence="13 14" key="1">
    <citation type="journal article" date="2020" name="Cell">
        <title>Large-Scale Comparative Analyses of Tick Genomes Elucidate Their Genetic Diversity and Vector Capacities.</title>
        <authorList>
            <consortium name="Tick Genome and Microbiome Consortium (TIGMIC)"/>
            <person name="Jia N."/>
            <person name="Wang J."/>
            <person name="Shi W."/>
            <person name="Du L."/>
            <person name="Sun Y."/>
            <person name="Zhan W."/>
            <person name="Jiang J.F."/>
            <person name="Wang Q."/>
            <person name="Zhang B."/>
            <person name="Ji P."/>
            <person name="Bell-Sakyi L."/>
            <person name="Cui X.M."/>
            <person name="Yuan T.T."/>
            <person name="Jiang B.G."/>
            <person name="Yang W.F."/>
            <person name="Lam T.T."/>
            <person name="Chang Q.C."/>
            <person name="Ding S.J."/>
            <person name="Wang X.J."/>
            <person name="Zhu J.G."/>
            <person name="Ruan X.D."/>
            <person name="Zhao L."/>
            <person name="Wei J.T."/>
            <person name="Ye R.Z."/>
            <person name="Que T.C."/>
            <person name="Du C.H."/>
            <person name="Zhou Y.H."/>
            <person name="Cheng J.X."/>
            <person name="Dai P.F."/>
            <person name="Guo W.B."/>
            <person name="Han X.H."/>
            <person name="Huang E.J."/>
            <person name="Li L.F."/>
            <person name="Wei W."/>
            <person name="Gao Y.C."/>
            <person name="Liu J.Z."/>
            <person name="Shao H.Z."/>
            <person name="Wang X."/>
            <person name="Wang C.C."/>
            <person name="Yang T.C."/>
            <person name="Huo Q.B."/>
            <person name="Li W."/>
            <person name="Chen H.Y."/>
            <person name="Chen S.E."/>
            <person name="Zhou L.G."/>
            <person name="Ni X.B."/>
            <person name="Tian J.H."/>
            <person name="Sheng Y."/>
            <person name="Liu T."/>
            <person name="Pan Y.S."/>
            <person name="Xia L.Y."/>
            <person name="Li J."/>
            <person name="Zhao F."/>
            <person name="Cao W.C."/>
        </authorList>
    </citation>
    <scope>NUCLEOTIDE SEQUENCE [LARGE SCALE GENOMIC DNA]</scope>
    <source>
        <strain evidence="13">HaeL-2018</strain>
    </source>
</reference>
<dbReference type="Proteomes" id="UP000821853">
    <property type="component" value="Chromosome 9"/>
</dbReference>
<keyword evidence="4" id="KW-1003">Cell membrane</keyword>
<evidence type="ECO:0000256" key="2">
    <source>
        <dbReference type="ARBA" id="ARBA00006434"/>
    </source>
</evidence>
<evidence type="ECO:0000256" key="8">
    <source>
        <dbReference type="ARBA" id="ARBA00023065"/>
    </source>
</evidence>
<evidence type="ECO:0000256" key="1">
    <source>
        <dbReference type="ARBA" id="ARBA00004651"/>
    </source>
</evidence>
<name>A0A9J6GV00_HAELO</name>
<dbReference type="InterPro" id="IPR001734">
    <property type="entry name" value="Na/solute_symporter"/>
</dbReference>
<organism evidence="13 14">
    <name type="scientific">Haemaphysalis longicornis</name>
    <name type="common">Bush tick</name>
    <dbReference type="NCBI Taxonomy" id="44386"/>
    <lineage>
        <taxon>Eukaryota</taxon>
        <taxon>Metazoa</taxon>
        <taxon>Ecdysozoa</taxon>
        <taxon>Arthropoda</taxon>
        <taxon>Chelicerata</taxon>
        <taxon>Arachnida</taxon>
        <taxon>Acari</taxon>
        <taxon>Parasitiformes</taxon>
        <taxon>Ixodida</taxon>
        <taxon>Ixodoidea</taxon>
        <taxon>Ixodidae</taxon>
        <taxon>Haemaphysalinae</taxon>
        <taxon>Haemaphysalis</taxon>
    </lineage>
</organism>
<evidence type="ECO:0000256" key="9">
    <source>
        <dbReference type="ARBA" id="ARBA00023136"/>
    </source>
</evidence>
<evidence type="ECO:0000256" key="10">
    <source>
        <dbReference type="ARBA" id="ARBA00023201"/>
    </source>
</evidence>
<accession>A0A9J6GV00</accession>
<keyword evidence="10" id="KW-0739">Sodium transport</keyword>
<evidence type="ECO:0000313" key="13">
    <source>
        <dbReference type="EMBL" id="KAH9382286.1"/>
    </source>
</evidence>
<dbReference type="GO" id="GO:0015293">
    <property type="term" value="F:symporter activity"/>
    <property type="evidence" value="ECO:0007669"/>
    <property type="project" value="TreeGrafter"/>
</dbReference>
<evidence type="ECO:0000256" key="12">
    <source>
        <dbReference type="SAM" id="Phobius"/>
    </source>
</evidence>
<comment type="subcellular location">
    <subcellularLocation>
        <location evidence="1">Cell membrane</location>
        <topology evidence="1">Multi-pass membrane protein</topology>
    </subcellularLocation>
</comment>
<comment type="similarity">
    <text evidence="2 11">Belongs to the sodium:solute symporter (SSF) (TC 2.A.21) family.</text>
</comment>
<evidence type="ECO:0000256" key="4">
    <source>
        <dbReference type="ARBA" id="ARBA00022475"/>
    </source>
</evidence>
<dbReference type="GO" id="GO:0006814">
    <property type="term" value="P:sodium ion transport"/>
    <property type="evidence" value="ECO:0007669"/>
    <property type="project" value="UniProtKB-KW"/>
</dbReference>
<sequence>MTMAEVLEYVVFCIVIIANLSTGLYVSFRRDSLRRGTTSNEAEVFLGSRALRVLPLAASSAASLFSSIGLIGFPAHVYTYGMHSAWTLVTPVLYLPLATYVIVPLIYKMGFTSIFEVSGKYGYVSFFLIAAAIQAL</sequence>
<dbReference type="OrthoDB" id="6511639at2759"/>
<dbReference type="Pfam" id="PF00474">
    <property type="entry name" value="SSF"/>
    <property type="match status" value="1"/>
</dbReference>
<keyword evidence="7" id="KW-0915">Sodium</keyword>
<dbReference type="EMBL" id="JABSTR010000011">
    <property type="protein sequence ID" value="KAH9382286.1"/>
    <property type="molecule type" value="Genomic_DNA"/>
</dbReference>
<evidence type="ECO:0000256" key="11">
    <source>
        <dbReference type="RuleBase" id="RU362091"/>
    </source>
</evidence>